<accession>A0A8J3QYX6</accession>
<feature type="region of interest" description="Disordered" evidence="2">
    <location>
        <begin position="32"/>
        <end position="76"/>
    </location>
</feature>
<evidence type="ECO:0000313" key="5">
    <source>
        <dbReference type="Proteomes" id="UP000642748"/>
    </source>
</evidence>
<dbReference type="PANTHER" id="PTHR43739:SF5">
    <property type="entry name" value="EXO-ALPHA-SIALIDASE"/>
    <property type="match status" value="1"/>
</dbReference>
<dbReference type="AlphaFoldDB" id="A0A8J3QYX6"/>
<gene>
    <name evidence="4" type="ORF">Raf01_53680</name>
</gene>
<keyword evidence="5" id="KW-1185">Reference proteome</keyword>
<feature type="domain" description="Sortilin N-terminal" evidence="3">
    <location>
        <begin position="191"/>
        <end position="330"/>
    </location>
</feature>
<comment type="caution">
    <text evidence="4">The sequence shown here is derived from an EMBL/GenBank/DDBJ whole genome shotgun (WGS) entry which is preliminary data.</text>
</comment>
<dbReference type="InterPro" id="IPR015943">
    <property type="entry name" value="WD40/YVTN_repeat-like_dom_sf"/>
</dbReference>
<proteinExistence type="predicted"/>
<dbReference type="PANTHER" id="PTHR43739">
    <property type="entry name" value="XYLOGLUCANASE (EUROFUNG)"/>
    <property type="match status" value="1"/>
</dbReference>
<protein>
    <recommendedName>
        <fullName evidence="3">Sortilin N-terminal domain-containing protein</fullName>
    </recommendedName>
</protein>
<dbReference type="Pfam" id="PF15902">
    <property type="entry name" value="Sortilin-Vps10"/>
    <property type="match status" value="1"/>
</dbReference>
<dbReference type="InterPro" id="IPR052025">
    <property type="entry name" value="Xyloglucanase_GH74"/>
</dbReference>
<dbReference type="GO" id="GO:0010411">
    <property type="term" value="P:xyloglucan metabolic process"/>
    <property type="evidence" value="ECO:0007669"/>
    <property type="project" value="TreeGrafter"/>
</dbReference>
<sequence>MLSTGSVKRWLILLTAVVLVAGVATVVVWRTESGSRHEEVDRDRDHDADADGDRDADGEDEDEAPAGYLDLKDSSGQPVTAAQIARAQRQAAAIPSGDNGAWTYTGPTNVGGRVVDLAVDPTTSPSTVYAAVSSGGIMKSTDGGVTWSAAWPTSNTQAMGALARGSDGTLWAGTGEANPSGGGLTFFGDGVYKSTDGGRDWKQWGLPNSAAFGRIVVNPQDPNEVWAAAAGSISWVAGQRGLYHTTNGGKDWKLALAPTNDNTGAIDVALDPANPHIILASLWDHRRNSGGFFYGGSGSGLYRSTDDGNTWTRLDNTSITGSICGWDQSKTGLNTDADLGRIGIAFAPSDPNRVYIQFSGAYGPDKGFYVSNDAGATWNCGGAEPGSVTGGYEWVFGRLWIDPSDENHIFAADVNLKVSTNGGASWSNSNGPHADQHGMAWDPKTPNLVYLGDDGGVYHSTTGGATNSWTHATTEPWTQSYHFSVSQQDPLRMVTGLQDQGSIRTWTPGVEPTDPTQWNSYGGGDGHWVQIDPNNQLVYYECFQPSPPRVSCAKKVDSAATGSTASTSTTFSSPFPTGSRITTDMPLVLDPADPNYVYIAGTSIARSGNGVVSGTNAWTLISPTTPDSPESLPGPVPPEEVNQDTYYANEYGAVTQIAPAKSTGTPTSPASTIYAGTDTGKVWKTTNATASTGSDVTWTQLGAGVLPNAWVNAIVADPTDANHVYVAFSGYREGDLAANVWESRDGGTTWHNISGNLPNAPVETVTYDQPHNQLYVATGFGVFSLKNGKKNWARLGTGLPNCPIFDIKLTGDGHTIDAATFGRGIYHLPAPQA</sequence>
<dbReference type="SUPFAM" id="SSF110296">
    <property type="entry name" value="Oligoxyloglucan reducing end-specific cellobiohydrolase"/>
    <property type="match status" value="3"/>
</dbReference>
<evidence type="ECO:0000256" key="1">
    <source>
        <dbReference type="ARBA" id="ARBA00022737"/>
    </source>
</evidence>
<dbReference type="EMBL" id="BONZ01000050">
    <property type="protein sequence ID" value="GIH17196.1"/>
    <property type="molecule type" value="Genomic_DNA"/>
</dbReference>
<evidence type="ECO:0000256" key="2">
    <source>
        <dbReference type="SAM" id="MobiDB-lite"/>
    </source>
</evidence>
<dbReference type="InterPro" id="IPR031778">
    <property type="entry name" value="Sortilin_N"/>
</dbReference>
<evidence type="ECO:0000259" key="3">
    <source>
        <dbReference type="Pfam" id="PF15902"/>
    </source>
</evidence>
<keyword evidence="1" id="KW-0677">Repeat</keyword>
<dbReference type="Proteomes" id="UP000642748">
    <property type="component" value="Unassembled WGS sequence"/>
</dbReference>
<evidence type="ECO:0000313" key="4">
    <source>
        <dbReference type="EMBL" id="GIH17196.1"/>
    </source>
</evidence>
<dbReference type="CDD" id="cd15482">
    <property type="entry name" value="Sialidase_non-viral"/>
    <property type="match status" value="1"/>
</dbReference>
<reference evidence="4" key="1">
    <citation type="submission" date="2021-01" db="EMBL/GenBank/DDBJ databases">
        <title>Whole genome shotgun sequence of Rugosimonospora africana NBRC 104875.</title>
        <authorList>
            <person name="Komaki H."/>
            <person name="Tamura T."/>
        </authorList>
    </citation>
    <scope>NUCLEOTIDE SEQUENCE</scope>
    <source>
        <strain evidence="4">NBRC 104875</strain>
    </source>
</reference>
<dbReference type="Gene3D" id="2.130.10.10">
    <property type="entry name" value="YVTN repeat-like/Quinoprotein amine dehydrogenase"/>
    <property type="match status" value="4"/>
</dbReference>
<organism evidence="4 5">
    <name type="scientific">Rugosimonospora africana</name>
    <dbReference type="NCBI Taxonomy" id="556532"/>
    <lineage>
        <taxon>Bacteria</taxon>
        <taxon>Bacillati</taxon>
        <taxon>Actinomycetota</taxon>
        <taxon>Actinomycetes</taxon>
        <taxon>Micromonosporales</taxon>
        <taxon>Micromonosporaceae</taxon>
        <taxon>Rugosimonospora</taxon>
    </lineage>
</organism>
<name>A0A8J3QYX6_9ACTN</name>
<feature type="compositionally biased region" description="Basic and acidic residues" evidence="2">
    <location>
        <begin position="33"/>
        <end position="55"/>
    </location>
</feature>